<organism evidence="2 3">
    <name type="scientific">Metabacillus malikii</name>
    <dbReference type="NCBI Taxonomy" id="1504265"/>
    <lineage>
        <taxon>Bacteria</taxon>
        <taxon>Bacillati</taxon>
        <taxon>Bacillota</taxon>
        <taxon>Bacilli</taxon>
        <taxon>Bacillales</taxon>
        <taxon>Bacillaceae</taxon>
        <taxon>Metabacillus</taxon>
    </lineage>
</organism>
<dbReference type="InterPro" id="IPR021359">
    <property type="entry name" value="DUF2812"/>
</dbReference>
<gene>
    <name evidence="2" type="ORF">J2S19_000388</name>
</gene>
<dbReference type="Proteomes" id="UP001234495">
    <property type="component" value="Unassembled WGS sequence"/>
</dbReference>
<sequence length="185" mass="22425">MMKNKSIKKVTKHFSDFSKEEEWLQSMLHKGWILKSYDSEDVDDCQYVFEPLNNEELQHVIYKIDFREFNKKEEFEEYKEIFQESGWTLLSKNKWYSKHIFYTTSANAQRDIFSDQSSYRDREKRKMSSSLMQAAIYLIGFIIFLVLYRIFERSAFGGVGIFSLFFSFKYLVDYYKHRKTLKSLL</sequence>
<evidence type="ECO:0008006" key="4">
    <source>
        <dbReference type="Google" id="ProtNLM"/>
    </source>
</evidence>
<proteinExistence type="predicted"/>
<evidence type="ECO:0000313" key="3">
    <source>
        <dbReference type="Proteomes" id="UP001234495"/>
    </source>
</evidence>
<keyword evidence="1" id="KW-1133">Transmembrane helix</keyword>
<feature type="transmembrane region" description="Helical" evidence="1">
    <location>
        <begin position="130"/>
        <end position="148"/>
    </location>
</feature>
<name>A0ABT9ZA66_9BACI</name>
<reference evidence="2 3" key="1">
    <citation type="submission" date="2023-07" db="EMBL/GenBank/DDBJ databases">
        <title>Genomic Encyclopedia of Type Strains, Phase IV (KMG-IV): sequencing the most valuable type-strain genomes for metagenomic binning, comparative biology and taxonomic classification.</title>
        <authorList>
            <person name="Goeker M."/>
        </authorList>
    </citation>
    <scope>NUCLEOTIDE SEQUENCE [LARGE SCALE GENOMIC DNA]</scope>
    <source>
        <strain evidence="2 3">DSM 29005</strain>
    </source>
</reference>
<dbReference type="Pfam" id="PF11193">
    <property type="entry name" value="DUF2812"/>
    <property type="match status" value="1"/>
</dbReference>
<feature type="transmembrane region" description="Helical" evidence="1">
    <location>
        <begin position="154"/>
        <end position="172"/>
    </location>
</feature>
<evidence type="ECO:0000313" key="2">
    <source>
        <dbReference type="EMBL" id="MDQ0229138.1"/>
    </source>
</evidence>
<dbReference type="EMBL" id="JAUSUD010000001">
    <property type="protein sequence ID" value="MDQ0229138.1"/>
    <property type="molecule type" value="Genomic_DNA"/>
</dbReference>
<keyword evidence="3" id="KW-1185">Reference proteome</keyword>
<evidence type="ECO:0000256" key="1">
    <source>
        <dbReference type="SAM" id="Phobius"/>
    </source>
</evidence>
<accession>A0ABT9ZA66</accession>
<comment type="caution">
    <text evidence="2">The sequence shown here is derived from an EMBL/GenBank/DDBJ whole genome shotgun (WGS) entry which is preliminary data.</text>
</comment>
<dbReference type="RefSeq" id="WP_307336312.1">
    <property type="nucleotide sequence ID" value="NZ_JAUSUD010000001.1"/>
</dbReference>
<keyword evidence="1" id="KW-0812">Transmembrane</keyword>
<keyword evidence="1" id="KW-0472">Membrane</keyword>
<protein>
    <recommendedName>
        <fullName evidence="4">DUF2812 domain-containing protein</fullName>
    </recommendedName>
</protein>